<feature type="domain" description="DUF4097" evidence="3">
    <location>
        <begin position="124"/>
        <end position="252"/>
    </location>
</feature>
<dbReference type="PROSITE" id="PS51257">
    <property type="entry name" value="PROKAR_LIPOPROTEIN"/>
    <property type="match status" value="1"/>
</dbReference>
<keyword evidence="5" id="KW-1185">Reference proteome</keyword>
<comment type="caution">
    <text evidence="4">The sequence shown here is derived from an EMBL/GenBank/DDBJ whole genome shotgun (WGS) entry which is preliminary data.</text>
</comment>
<accession>A0ABN0X8V3</accession>
<dbReference type="RefSeq" id="WP_344119392.1">
    <property type="nucleotide sequence ID" value="NZ_BAAABW010000021.1"/>
</dbReference>
<organism evidence="4 5">
    <name type="scientific">Streptomyces blastmyceticus</name>
    <dbReference type="NCBI Taxonomy" id="68180"/>
    <lineage>
        <taxon>Bacteria</taxon>
        <taxon>Bacillati</taxon>
        <taxon>Actinomycetota</taxon>
        <taxon>Actinomycetes</taxon>
        <taxon>Kitasatosporales</taxon>
        <taxon>Streptomycetaceae</taxon>
        <taxon>Streptomyces</taxon>
    </lineage>
</organism>
<evidence type="ECO:0000259" key="3">
    <source>
        <dbReference type="Pfam" id="PF13349"/>
    </source>
</evidence>
<feature type="signal peptide" evidence="2">
    <location>
        <begin position="1"/>
        <end position="28"/>
    </location>
</feature>
<feature type="chain" id="PRO_5045789269" evidence="2">
    <location>
        <begin position="29"/>
        <end position="257"/>
    </location>
</feature>
<keyword evidence="2" id="KW-0732">Signal</keyword>
<sequence length="257" mass="26738">MKARSRTRSAARLSLVAGGVLLAGVAVAGCGSSDLGDAKPEDRAFAFSGQELTVDSDDSQLELVPGDGKDVKVTRWFAGWTVGGTSKTSWAMDGSTLKLRMHCSGISSDCRSKHRIEVPRGVEVTVKEKNGGVTASGFDKDLKIASDNGEVRVADSGGALDLSSSNGAVTATGSTARQVRARSGNGAIRIALKQVPDRVETTNDNGGTRIELPRAPYKVDAHSDNGGTKVDVPRDDASRHTVSARSDNGEVKVVTAG</sequence>
<dbReference type="Pfam" id="PF13349">
    <property type="entry name" value="DUF4097"/>
    <property type="match status" value="1"/>
</dbReference>
<dbReference type="InterPro" id="IPR025164">
    <property type="entry name" value="Toastrack_DUF4097"/>
</dbReference>
<gene>
    <name evidence="4" type="ORF">GCM10010319_39180</name>
</gene>
<proteinExistence type="predicted"/>
<evidence type="ECO:0000313" key="5">
    <source>
        <dbReference type="Proteomes" id="UP001500063"/>
    </source>
</evidence>
<name>A0ABN0X8V3_9ACTN</name>
<reference evidence="4 5" key="1">
    <citation type="journal article" date="2019" name="Int. J. Syst. Evol. Microbiol.">
        <title>The Global Catalogue of Microorganisms (GCM) 10K type strain sequencing project: providing services to taxonomists for standard genome sequencing and annotation.</title>
        <authorList>
            <consortium name="The Broad Institute Genomics Platform"/>
            <consortium name="The Broad Institute Genome Sequencing Center for Infectious Disease"/>
            <person name="Wu L."/>
            <person name="Ma J."/>
        </authorList>
    </citation>
    <scope>NUCLEOTIDE SEQUENCE [LARGE SCALE GENOMIC DNA]</scope>
    <source>
        <strain evidence="4 5">JCM 4565</strain>
    </source>
</reference>
<evidence type="ECO:0000313" key="4">
    <source>
        <dbReference type="EMBL" id="GAA0358025.1"/>
    </source>
</evidence>
<evidence type="ECO:0000256" key="2">
    <source>
        <dbReference type="SAM" id="SignalP"/>
    </source>
</evidence>
<protein>
    <submittedName>
        <fullName evidence="4">DUF4097 family beta strand repeat-containing protein</fullName>
    </submittedName>
</protein>
<dbReference type="Proteomes" id="UP001500063">
    <property type="component" value="Unassembled WGS sequence"/>
</dbReference>
<feature type="region of interest" description="Disordered" evidence="1">
    <location>
        <begin position="217"/>
        <end position="257"/>
    </location>
</feature>
<dbReference type="EMBL" id="BAAABW010000021">
    <property type="protein sequence ID" value="GAA0358025.1"/>
    <property type="molecule type" value="Genomic_DNA"/>
</dbReference>
<evidence type="ECO:0000256" key="1">
    <source>
        <dbReference type="SAM" id="MobiDB-lite"/>
    </source>
</evidence>